<protein>
    <submittedName>
        <fullName evidence="1">Uncharacterized protein</fullName>
    </submittedName>
</protein>
<dbReference type="Proteomes" id="UP000827892">
    <property type="component" value="Chromosome X"/>
</dbReference>
<gene>
    <name evidence="1" type="ORF">L3Y34_012957</name>
</gene>
<accession>A0AAE8ZX59</accession>
<dbReference type="EMBL" id="CP090896">
    <property type="protein sequence ID" value="ULT83991.1"/>
    <property type="molecule type" value="Genomic_DNA"/>
</dbReference>
<evidence type="ECO:0000313" key="1">
    <source>
        <dbReference type="EMBL" id="ULT83991.1"/>
    </source>
</evidence>
<name>A0AAE8ZX59_CAEBR</name>
<reference evidence="1 2" key="1">
    <citation type="submission" date="2022-05" db="EMBL/GenBank/DDBJ databases">
        <title>Chromosome-level reference genomes for two strains of Caenorhabditis briggsae: an improved platform for comparative genomics.</title>
        <authorList>
            <person name="Stevens L."/>
            <person name="Andersen E.C."/>
        </authorList>
    </citation>
    <scope>NUCLEOTIDE SEQUENCE [LARGE SCALE GENOMIC DNA]</scope>
    <source>
        <strain evidence="1">QX1410_ONT</strain>
        <tissue evidence="1">Whole-organism</tissue>
    </source>
</reference>
<proteinExistence type="predicted"/>
<sequence>MLLSAKQGGLEIKVVYHDDVENVENEGSTSGLESSISEEAVKKYVMNDQISSVNREKERRKWRMRSWIRKQHKRNEIGTKLITFTR</sequence>
<evidence type="ECO:0000313" key="2">
    <source>
        <dbReference type="Proteomes" id="UP000827892"/>
    </source>
</evidence>
<organism evidence="1 2">
    <name type="scientific">Caenorhabditis briggsae</name>
    <dbReference type="NCBI Taxonomy" id="6238"/>
    <lineage>
        <taxon>Eukaryota</taxon>
        <taxon>Metazoa</taxon>
        <taxon>Ecdysozoa</taxon>
        <taxon>Nematoda</taxon>
        <taxon>Chromadorea</taxon>
        <taxon>Rhabditida</taxon>
        <taxon>Rhabditina</taxon>
        <taxon>Rhabditomorpha</taxon>
        <taxon>Rhabditoidea</taxon>
        <taxon>Rhabditidae</taxon>
        <taxon>Peloderinae</taxon>
        <taxon>Caenorhabditis</taxon>
    </lineage>
</organism>
<dbReference type="AlphaFoldDB" id="A0AAE8ZX59"/>